<dbReference type="Proteomes" id="UP001058974">
    <property type="component" value="Chromosome 5"/>
</dbReference>
<reference evidence="1 2" key="1">
    <citation type="journal article" date="2022" name="Nat. Genet.">
        <title>Improved pea reference genome and pan-genome highlight genomic features and evolutionary characteristics.</title>
        <authorList>
            <person name="Yang T."/>
            <person name="Liu R."/>
            <person name="Luo Y."/>
            <person name="Hu S."/>
            <person name="Wang D."/>
            <person name="Wang C."/>
            <person name="Pandey M.K."/>
            <person name="Ge S."/>
            <person name="Xu Q."/>
            <person name="Li N."/>
            <person name="Li G."/>
            <person name="Huang Y."/>
            <person name="Saxena R.K."/>
            <person name="Ji Y."/>
            <person name="Li M."/>
            <person name="Yan X."/>
            <person name="He Y."/>
            <person name="Liu Y."/>
            <person name="Wang X."/>
            <person name="Xiang C."/>
            <person name="Varshney R.K."/>
            <person name="Ding H."/>
            <person name="Gao S."/>
            <person name="Zong X."/>
        </authorList>
    </citation>
    <scope>NUCLEOTIDE SEQUENCE [LARGE SCALE GENOMIC DNA]</scope>
    <source>
        <strain evidence="1 2">cv. Zhongwan 6</strain>
    </source>
</reference>
<proteinExistence type="predicted"/>
<dbReference type="PANTHER" id="PTHR34659:SF8">
    <property type="entry name" value="(RAPE) HYPOTHETICAL PROTEIN"/>
    <property type="match status" value="1"/>
</dbReference>
<protein>
    <submittedName>
        <fullName evidence="1">Uncharacterized protein</fullName>
    </submittedName>
</protein>
<evidence type="ECO:0000313" key="2">
    <source>
        <dbReference type="Proteomes" id="UP001058974"/>
    </source>
</evidence>
<dbReference type="GO" id="GO:0006950">
    <property type="term" value="P:response to stress"/>
    <property type="evidence" value="ECO:0007669"/>
    <property type="project" value="TreeGrafter"/>
</dbReference>
<dbReference type="InterPro" id="IPR053273">
    <property type="entry name" value="CST_Regulator"/>
</dbReference>
<dbReference type="Gramene" id="Psat05G0760200-T1">
    <property type="protein sequence ID" value="KAI5413042.1"/>
    <property type="gene ID" value="KIW84_057602"/>
</dbReference>
<dbReference type="AlphaFoldDB" id="A0A9D4X440"/>
<dbReference type="PANTHER" id="PTHR34659">
    <property type="entry name" value="BNAA05G11610D PROTEIN"/>
    <property type="match status" value="1"/>
</dbReference>
<name>A0A9D4X440_PEA</name>
<accession>A0A9D4X440</accession>
<dbReference type="EMBL" id="JAMSHJ010000005">
    <property type="protein sequence ID" value="KAI5413042.1"/>
    <property type="molecule type" value="Genomic_DNA"/>
</dbReference>
<dbReference type="OrthoDB" id="778244at2759"/>
<gene>
    <name evidence="1" type="ORF">KIW84_057602</name>
</gene>
<dbReference type="GO" id="GO:0061908">
    <property type="term" value="C:phagophore"/>
    <property type="evidence" value="ECO:0007669"/>
    <property type="project" value="TreeGrafter"/>
</dbReference>
<evidence type="ECO:0000313" key="1">
    <source>
        <dbReference type="EMBL" id="KAI5413042.1"/>
    </source>
</evidence>
<comment type="caution">
    <text evidence="1">The sequence shown here is derived from an EMBL/GenBank/DDBJ whole genome shotgun (WGS) entry which is preliminary data.</text>
</comment>
<sequence length="289" mass="32547">MMTWIDKIYQKFENMIQEVEDTMLEDFQYLENQMSIVQESVKKLYSTAMEDLLPPSTTSAPVLPIGHYAGISQELLRRINKRKRTGINLDSCYHDKVDSFESGAKPPVESAGSDVNQPNKEMSAFETVIEATVANTTSAEVTSLASVTDCCNETENASTEQSRGNEVLVQFAEEKEENMSSFSSDTFEDAIGFSMINAMQQDDDSKLDQTCVLISKDELQFAPNVTVNLKTSEKKWLQPFSLIKKSARKQEYEELALLHGKNENGNDDSIESICPTLVEDTFEPEWELL</sequence>
<organism evidence="1 2">
    <name type="scientific">Pisum sativum</name>
    <name type="common">Garden pea</name>
    <name type="synonym">Lathyrus oleraceus</name>
    <dbReference type="NCBI Taxonomy" id="3888"/>
    <lineage>
        <taxon>Eukaryota</taxon>
        <taxon>Viridiplantae</taxon>
        <taxon>Streptophyta</taxon>
        <taxon>Embryophyta</taxon>
        <taxon>Tracheophyta</taxon>
        <taxon>Spermatophyta</taxon>
        <taxon>Magnoliopsida</taxon>
        <taxon>eudicotyledons</taxon>
        <taxon>Gunneridae</taxon>
        <taxon>Pentapetalae</taxon>
        <taxon>rosids</taxon>
        <taxon>fabids</taxon>
        <taxon>Fabales</taxon>
        <taxon>Fabaceae</taxon>
        <taxon>Papilionoideae</taxon>
        <taxon>50 kb inversion clade</taxon>
        <taxon>NPAAA clade</taxon>
        <taxon>Hologalegina</taxon>
        <taxon>IRL clade</taxon>
        <taxon>Fabeae</taxon>
        <taxon>Lathyrus</taxon>
    </lineage>
</organism>
<dbReference type="GO" id="GO:0005776">
    <property type="term" value="C:autophagosome"/>
    <property type="evidence" value="ECO:0007669"/>
    <property type="project" value="TreeGrafter"/>
</dbReference>
<keyword evidence="2" id="KW-1185">Reference proteome</keyword>